<feature type="transmembrane region" description="Helical" evidence="8">
    <location>
        <begin position="49"/>
        <end position="68"/>
    </location>
</feature>
<reference evidence="10" key="2">
    <citation type="submission" date="2015-01" db="EMBL/GenBank/DDBJ databases">
        <title>Evolutionary Origins and Diversification of the Mycorrhizal Mutualists.</title>
        <authorList>
            <consortium name="DOE Joint Genome Institute"/>
            <consortium name="Mycorrhizal Genomics Consortium"/>
            <person name="Kohler A."/>
            <person name="Kuo A."/>
            <person name="Nagy L.G."/>
            <person name="Floudas D."/>
            <person name="Copeland A."/>
            <person name="Barry K.W."/>
            <person name="Cichocki N."/>
            <person name="Veneault-Fourrey C."/>
            <person name="LaButti K."/>
            <person name="Lindquist E.A."/>
            <person name="Lipzen A."/>
            <person name="Lundell T."/>
            <person name="Morin E."/>
            <person name="Murat C."/>
            <person name="Riley R."/>
            <person name="Ohm R."/>
            <person name="Sun H."/>
            <person name="Tunlid A."/>
            <person name="Henrissat B."/>
            <person name="Grigoriev I.V."/>
            <person name="Hibbett D.S."/>
            <person name="Martin F."/>
        </authorList>
    </citation>
    <scope>NUCLEOTIDE SEQUENCE [LARGE SCALE GENOMIC DNA]</scope>
    <source>
        <strain evidence="10">Zn</strain>
    </source>
</reference>
<reference evidence="9 10" key="1">
    <citation type="submission" date="2014-04" db="EMBL/GenBank/DDBJ databases">
        <authorList>
            <consortium name="DOE Joint Genome Institute"/>
            <person name="Kuo A."/>
            <person name="Martino E."/>
            <person name="Perotto S."/>
            <person name="Kohler A."/>
            <person name="Nagy L.G."/>
            <person name="Floudas D."/>
            <person name="Copeland A."/>
            <person name="Barry K.W."/>
            <person name="Cichocki N."/>
            <person name="Veneault-Fourrey C."/>
            <person name="LaButti K."/>
            <person name="Lindquist E.A."/>
            <person name="Lipzen A."/>
            <person name="Lundell T."/>
            <person name="Morin E."/>
            <person name="Murat C."/>
            <person name="Sun H."/>
            <person name="Tunlid A."/>
            <person name="Henrissat B."/>
            <person name="Grigoriev I.V."/>
            <person name="Hibbett D.S."/>
            <person name="Martin F."/>
            <person name="Nordberg H.P."/>
            <person name="Cantor M.N."/>
            <person name="Hua S.X."/>
        </authorList>
    </citation>
    <scope>NUCLEOTIDE SEQUENCE [LARGE SCALE GENOMIC DNA]</scope>
    <source>
        <strain evidence="9 10">Zn</strain>
    </source>
</reference>
<dbReference type="GO" id="GO:0015606">
    <property type="term" value="F:spermidine transmembrane transporter activity"/>
    <property type="evidence" value="ECO:0007669"/>
    <property type="project" value="TreeGrafter"/>
</dbReference>
<dbReference type="InParanoid" id="A0A0C3HZR6"/>
<feature type="transmembrane region" description="Helical" evidence="8">
    <location>
        <begin position="261"/>
        <end position="291"/>
    </location>
</feature>
<evidence type="ECO:0000256" key="3">
    <source>
        <dbReference type="ARBA" id="ARBA00022448"/>
    </source>
</evidence>
<feature type="transmembrane region" description="Helical" evidence="8">
    <location>
        <begin position="190"/>
        <end position="209"/>
    </location>
</feature>
<keyword evidence="5 8" id="KW-1133">Transmembrane helix</keyword>
<evidence type="ECO:0008006" key="11">
    <source>
        <dbReference type="Google" id="ProtNLM"/>
    </source>
</evidence>
<dbReference type="STRING" id="913774.A0A0C3HZR6"/>
<accession>A0A0C3HZR6</accession>
<feature type="transmembrane region" description="Helical" evidence="8">
    <location>
        <begin position="311"/>
        <end position="331"/>
    </location>
</feature>
<name>A0A0C3HZR6_OIDMZ</name>
<evidence type="ECO:0000313" key="10">
    <source>
        <dbReference type="Proteomes" id="UP000054321"/>
    </source>
</evidence>
<feature type="transmembrane region" description="Helical" evidence="8">
    <location>
        <begin position="451"/>
        <end position="478"/>
    </location>
</feature>
<evidence type="ECO:0000256" key="5">
    <source>
        <dbReference type="ARBA" id="ARBA00022989"/>
    </source>
</evidence>
<evidence type="ECO:0000256" key="6">
    <source>
        <dbReference type="ARBA" id="ARBA00023136"/>
    </source>
</evidence>
<comment type="similarity">
    <text evidence="2 7">Belongs to the sodium:solute symporter (SSF) (TC 2.A.21) family.</text>
</comment>
<evidence type="ECO:0000313" key="9">
    <source>
        <dbReference type="EMBL" id="KIN07682.1"/>
    </source>
</evidence>
<feature type="transmembrane region" description="Helical" evidence="8">
    <location>
        <begin position="378"/>
        <end position="399"/>
    </location>
</feature>
<comment type="subcellular location">
    <subcellularLocation>
        <location evidence="1">Membrane</location>
        <topology evidence="1">Multi-pass membrane protein</topology>
    </subcellularLocation>
</comment>
<evidence type="ECO:0000256" key="4">
    <source>
        <dbReference type="ARBA" id="ARBA00022692"/>
    </source>
</evidence>
<gene>
    <name evidence="9" type="ORF">OIDMADRAFT_47579</name>
</gene>
<dbReference type="Proteomes" id="UP000054321">
    <property type="component" value="Unassembled WGS sequence"/>
</dbReference>
<evidence type="ECO:0000256" key="2">
    <source>
        <dbReference type="ARBA" id="ARBA00006434"/>
    </source>
</evidence>
<evidence type="ECO:0000256" key="1">
    <source>
        <dbReference type="ARBA" id="ARBA00004141"/>
    </source>
</evidence>
<protein>
    <recommendedName>
        <fullName evidence="11">Urea transporter</fullName>
    </recommendedName>
</protein>
<keyword evidence="10" id="KW-1185">Reference proteome</keyword>
<evidence type="ECO:0000256" key="7">
    <source>
        <dbReference type="RuleBase" id="RU362091"/>
    </source>
</evidence>
<organism evidence="9 10">
    <name type="scientific">Oidiodendron maius (strain Zn)</name>
    <dbReference type="NCBI Taxonomy" id="913774"/>
    <lineage>
        <taxon>Eukaryota</taxon>
        <taxon>Fungi</taxon>
        <taxon>Dikarya</taxon>
        <taxon>Ascomycota</taxon>
        <taxon>Pezizomycotina</taxon>
        <taxon>Leotiomycetes</taxon>
        <taxon>Leotiomycetes incertae sedis</taxon>
        <taxon>Myxotrichaceae</taxon>
        <taxon>Oidiodendron</taxon>
    </lineage>
</organism>
<feature type="transmembrane region" description="Helical" evidence="8">
    <location>
        <begin position="80"/>
        <end position="98"/>
    </location>
</feature>
<sequence>MGQPSTQASNAIIYLTYGAFLVFGCYVAWRLRHQTKGEYLSGNRTQTAFPLALNFIASALGSGILFSYPQLATITGVQGVVIYAITSAAPLMIFAYLGPIIRAKCPEGFVLTEWTRQRYGIVAALYLSFLTLVTMFLYMVAELSALQQIMNALTGLDGLPMVIVECAVTTIYTSLGGFKISFITDNIQGAMVIALIIIATITVGVETKIDRSLIDSSGLTKASLLGWQLLYILPVSILTNDFFLSNFWIRTFSSKTDRDLWIGVSIAAVVTLIILTLVGSTGLIATWSGAFDPNNPDQDGSVAFFYLLEQLPSWTVGIVLVMVVSLSTAAFDSFQSAMVSTASNDLFRNKLNIWWIRGGVVLIIIPTVVLALKAPSILQIYLISDLVSAASIPVLVIGLSDRFYWWRGFEVVVGGLGGILTVFIFGTIYYGNALEGAQLILLEQGLYGNDWSAFGAFVAAPVGGLLWGFGALAARLTYQFIEAKVKGRRFDALDRPAYLDTRADGQPEYATSNEVHEDPEEGTVTIDHKGKFF</sequence>
<dbReference type="Pfam" id="PF00474">
    <property type="entry name" value="SSF"/>
    <property type="match status" value="1"/>
</dbReference>
<evidence type="ECO:0000256" key="8">
    <source>
        <dbReference type="SAM" id="Phobius"/>
    </source>
</evidence>
<feature type="transmembrane region" description="Helical" evidence="8">
    <location>
        <begin position="352"/>
        <end position="372"/>
    </location>
</feature>
<feature type="transmembrane region" description="Helical" evidence="8">
    <location>
        <begin position="119"/>
        <end position="139"/>
    </location>
</feature>
<keyword evidence="6 8" id="KW-0472">Membrane</keyword>
<dbReference type="OrthoDB" id="6132759at2759"/>
<dbReference type="PANTHER" id="PTHR48086">
    <property type="entry name" value="SODIUM/PROLINE SYMPORTER-RELATED"/>
    <property type="match status" value="1"/>
</dbReference>
<dbReference type="PANTHER" id="PTHR48086:SF10">
    <property type="entry name" value="AGR155CP"/>
    <property type="match status" value="1"/>
</dbReference>
<dbReference type="Gene3D" id="1.20.1730.10">
    <property type="entry name" value="Sodium/glucose cotransporter"/>
    <property type="match status" value="1"/>
</dbReference>
<dbReference type="InterPro" id="IPR050277">
    <property type="entry name" value="Sodium:Solute_Symporter"/>
</dbReference>
<feature type="transmembrane region" description="Helical" evidence="8">
    <location>
        <begin position="159"/>
        <end position="178"/>
    </location>
</feature>
<feature type="transmembrane region" description="Helical" evidence="8">
    <location>
        <begin position="12"/>
        <end position="29"/>
    </location>
</feature>
<keyword evidence="3" id="KW-0813">Transport</keyword>
<feature type="transmembrane region" description="Helical" evidence="8">
    <location>
        <begin position="411"/>
        <end position="431"/>
    </location>
</feature>
<dbReference type="EMBL" id="KN832870">
    <property type="protein sequence ID" value="KIN07682.1"/>
    <property type="molecule type" value="Genomic_DNA"/>
</dbReference>
<proteinExistence type="inferred from homology"/>
<keyword evidence="4 8" id="KW-0812">Transmembrane</keyword>
<dbReference type="InterPro" id="IPR038377">
    <property type="entry name" value="Na/Glc_symporter_sf"/>
</dbReference>
<dbReference type="HOGENOM" id="CLU_023225_0_0_1"/>
<dbReference type="AlphaFoldDB" id="A0A0C3HZR6"/>
<dbReference type="InterPro" id="IPR001734">
    <property type="entry name" value="Na/solute_symporter"/>
</dbReference>
<dbReference type="PROSITE" id="PS50283">
    <property type="entry name" value="NA_SOLUT_SYMP_3"/>
    <property type="match status" value="1"/>
</dbReference>
<dbReference type="GO" id="GO:0005886">
    <property type="term" value="C:plasma membrane"/>
    <property type="evidence" value="ECO:0007669"/>
    <property type="project" value="TreeGrafter"/>
</dbReference>
<feature type="transmembrane region" description="Helical" evidence="8">
    <location>
        <begin position="229"/>
        <end position="249"/>
    </location>
</feature>